<organism evidence="1 2">
    <name type="scientific">Chitinimonas lacunae</name>
    <dbReference type="NCBI Taxonomy" id="1963018"/>
    <lineage>
        <taxon>Bacteria</taxon>
        <taxon>Pseudomonadati</taxon>
        <taxon>Pseudomonadota</taxon>
        <taxon>Betaproteobacteria</taxon>
        <taxon>Neisseriales</taxon>
        <taxon>Chitinibacteraceae</taxon>
        <taxon>Chitinimonas</taxon>
    </lineage>
</organism>
<dbReference type="EMBL" id="JBHSBU010000001">
    <property type="protein sequence ID" value="MFC4159384.1"/>
    <property type="molecule type" value="Genomic_DNA"/>
</dbReference>
<sequence length="89" mass="9990">MTEAANCFIYYKLPTGCDTAALEEQVRSFQVEIARLSAVQGSLHRRLDGAPTWMEVYPGVSDRPAFEALLARLSAGLPQPRQTEWFVEM</sequence>
<reference evidence="2" key="1">
    <citation type="journal article" date="2019" name="Int. J. Syst. Evol. Microbiol.">
        <title>The Global Catalogue of Microorganisms (GCM) 10K type strain sequencing project: providing services to taxonomists for standard genome sequencing and annotation.</title>
        <authorList>
            <consortium name="The Broad Institute Genomics Platform"/>
            <consortium name="The Broad Institute Genome Sequencing Center for Infectious Disease"/>
            <person name="Wu L."/>
            <person name="Ma J."/>
        </authorList>
    </citation>
    <scope>NUCLEOTIDE SEQUENCE [LARGE SCALE GENOMIC DNA]</scope>
    <source>
        <strain evidence="2">LMG 29894</strain>
    </source>
</reference>
<evidence type="ECO:0000313" key="2">
    <source>
        <dbReference type="Proteomes" id="UP001595791"/>
    </source>
</evidence>
<keyword evidence="2" id="KW-1185">Reference proteome</keyword>
<dbReference type="Pfam" id="PF16290">
    <property type="entry name" value="DUF4936"/>
    <property type="match status" value="1"/>
</dbReference>
<gene>
    <name evidence="1" type="ORF">ACFOW7_08460</name>
</gene>
<dbReference type="InterPro" id="IPR032556">
    <property type="entry name" value="DUF4936"/>
</dbReference>
<protein>
    <submittedName>
        <fullName evidence="1">DUF4936 family protein</fullName>
    </submittedName>
</protein>
<accession>A0ABV8MN79</accession>
<name>A0ABV8MN79_9NEIS</name>
<dbReference type="Proteomes" id="UP001595791">
    <property type="component" value="Unassembled WGS sequence"/>
</dbReference>
<evidence type="ECO:0000313" key="1">
    <source>
        <dbReference type="EMBL" id="MFC4159384.1"/>
    </source>
</evidence>
<dbReference type="RefSeq" id="WP_378163080.1">
    <property type="nucleotide sequence ID" value="NZ_JBHSBU010000001.1"/>
</dbReference>
<comment type="caution">
    <text evidence="1">The sequence shown here is derived from an EMBL/GenBank/DDBJ whole genome shotgun (WGS) entry which is preliminary data.</text>
</comment>
<proteinExistence type="predicted"/>